<gene>
    <name evidence="2" type="ORF">MNBD_DELTA03-933</name>
</gene>
<keyword evidence="2" id="KW-0808">Transferase</keyword>
<dbReference type="AlphaFoldDB" id="A0A3B0VUW9"/>
<dbReference type="InterPro" id="IPR036135">
    <property type="entry name" value="MoeA_linker/N_sf"/>
</dbReference>
<dbReference type="Gene3D" id="2.40.340.10">
    <property type="entry name" value="MoeA, C-terminal, domain IV"/>
    <property type="match status" value="1"/>
</dbReference>
<name>A0A3B0VUW9_9ZZZZ</name>
<organism evidence="2">
    <name type="scientific">hydrothermal vent metagenome</name>
    <dbReference type="NCBI Taxonomy" id="652676"/>
    <lineage>
        <taxon>unclassified sequences</taxon>
        <taxon>metagenomes</taxon>
        <taxon>ecological metagenomes</taxon>
    </lineage>
</organism>
<evidence type="ECO:0000313" key="2">
    <source>
        <dbReference type="EMBL" id="VAW36086.1"/>
    </source>
</evidence>
<protein>
    <submittedName>
        <fullName evidence="2">Molybdopterin molybdenumtransferase</fullName>
        <ecNumber evidence="2">2.10.1.1</ecNumber>
    </submittedName>
</protein>
<dbReference type="GO" id="GO:0005829">
    <property type="term" value="C:cytosol"/>
    <property type="evidence" value="ECO:0007669"/>
    <property type="project" value="TreeGrafter"/>
</dbReference>
<dbReference type="Gene3D" id="3.40.980.10">
    <property type="entry name" value="MoaB/Mog-like domain"/>
    <property type="match status" value="1"/>
</dbReference>
<dbReference type="CDD" id="cd00887">
    <property type="entry name" value="MoeA"/>
    <property type="match status" value="1"/>
</dbReference>
<dbReference type="PANTHER" id="PTHR10192">
    <property type="entry name" value="MOLYBDOPTERIN BIOSYNTHESIS PROTEIN"/>
    <property type="match status" value="1"/>
</dbReference>
<dbReference type="SMART" id="SM00852">
    <property type="entry name" value="MoCF_biosynth"/>
    <property type="match status" value="1"/>
</dbReference>
<dbReference type="SUPFAM" id="SSF53218">
    <property type="entry name" value="Molybdenum cofactor biosynthesis proteins"/>
    <property type="match status" value="1"/>
</dbReference>
<accession>A0A3B0VUW9</accession>
<dbReference type="Gene3D" id="3.90.105.10">
    <property type="entry name" value="Molybdopterin biosynthesis moea protein, domain 2"/>
    <property type="match status" value="1"/>
</dbReference>
<dbReference type="Pfam" id="PF03453">
    <property type="entry name" value="MoeA_N"/>
    <property type="match status" value="1"/>
</dbReference>
<dbReference type="SUPFAM" id="SSF63882">
    <property type="entry name" value="MoeA N-terminal region -like"/>
    <property type="match status" value="1"/>
</dbReference>
<dbReference type="Pfam" id="PF00994">
    <property type="entry name" value="MoCF_biosynth"/>
    <property type="match status" value="1"/>
</dbReference>
<dbReference type="InterPro" id="IPR038987">
    <property type="entry name" value="MoeA-like"/>
</dbReference>
<dbReference type="GO" id="GO:0061599">
    <property type="term" value="F:molybdopterin molybdotransferase activity"/>
    <property type="evidence" value="ECO:0007669"/>
    <property type="project" value="UniProtKB-EC"/>
</dbReference>
<evidence type="ECO:0000259" key="1">
    <source>
        <dbReference type="SMART" id="SM00852"/>
    </source>
</evidence>
<dbReference type="Gene3D" id="2.170.190.11">
    <property type="entry name" value="Molybdopterin biosynthesis moea protein, domain 3"/>
    <property type="match status" value="1"/>
</dbReference>
<dbReference type="InterPro" id="IPR005110">
    <property type="entry name" value="MoeA_linker/N"/>
</dbReference>
<dbReference type="EC" id="2.10.1.1" evidence="2"/>
<sequence>MLSLSAAQAAIRTRITTCGTETASLTEALDLVSAASVRCSRPIPHFSAAAMDGYALGPIKDERYIIKAETAAGDTTCRSLRAGEAVRIMTGALLPSGTERVIPFELTREDNNELSTGPLPRNKFIQPQGGELSRGRVIIKRGERVNTSHLIYLSADGQENIQVYKAPRAAFFCTGSELTTELRPSAGKRRNSNNLLLAALIRRAGAVPLDLGLAADTPEALRAALRRGIAADEQTILISTGGMGPGKYDLTAAVFKQMGGEVIFDHLSLRPGKGTLCGRLDNLLYFALPGPPMAVNTIFPLLVSPALRQAQGLKKAWPLKATAVLSTEIRIRKPEFTHLKGGVISYKGGRLMVREARILEEAGVVMVIPARRRLLRVGQLVGVFSE</sequence>
<feature type="domain" description="MoaB/Mog" evidence="1">
    <location>
        <begin position="170"/>
        <end position="309"/>
    </location>
</feature>
<dbReference type="GO" id="GO:0006777">
    <property type="term" value="P:Mo-molybdopterin cofactor biosynthetic process"/>
    <property type="evidence" value="ECO:0007669"/>
    <property type="project" value="TreeGrafter"/>
</dbReference>
<reference evidence="2" key="1">
    <citation type="submission" date="2018-06" db="EMBL/GenBank/DDBJ databases">
        <authorList>
            <person name="Zhirakovskaya E."/>
        </authorList>
    </citation>
    <scope>NUCLEOTIDE SEQUENCE</scope>
</reference>
<dbReference type="InterPro" id="IPR001453">
    <property type="entry name" value="MoaB/Mog_dom"/>
</dbReference>
<dbReference type="InterPro" id="IPR036688">
    <property type="entry name" value="MoeA_C_domain_IV_sf"/>
</dbReference>
<dbReference type="EMBL" id="UOEX01000152">
    <property type="protein sequence ID" value="VAW36086.1"/>
    <property type="molecule type" value="Genomic_DNA"/>
</dbReference>
<dbReference type="InterPro" id="IPR036425">
    <property type="entry name" value="MoaB/Mog-like_dom_sf"/>
</dbReference>
<dbReference type="PANTHER" id="PTHR10192:SF5">
    <property type="entry name" value="GEPHYRIN"/>
    <property type="match status" value="1"/>
</dbReference>
<proteinExistence type="predicted"/>